<evidence type="ECO:0000256" key="1">
    <source>
        <dbReference type="SAM" id="MobiDB-lite"/>
    </source>
</evidence>
<organism evidence="2 3">
    <name type="scientific">Pseudozyma antarctica (strain T-34)</name>
    <name type="common">Yeast</name>
    <name type="synonym">Candida antarctica</name>
    <dbReference type="NCBI Taxonomy" id="1151754"/>
    <lineage>
        <taxon>Eukaryota</taxon>
        <taxon>Fungi</taxon>
        <taxon>Dikarya</taxon>
        <taxon>Basidiomycota</taxon>
        <taxon>Ustilaginomycotina</taxon>
        <taxon>Ustilaginomycetes</taxon>
        <taxon>Ustilaginales</taxon>
        <taxon>Ustilaginaceae</taxon>
        <taxon>Moesziomyces</taxon>
    </lineage>
</organism>
<feature type="region of interest" description="Disordered" evidence="1">
    <location>
        <begin position="239"/>
        <end position="269"/>
    </location>
</feature>
<accession>M9MHC3</accession>
<dbReference type="PANTHER" id="PTHR28177:SF1">
    <property type="entry name" value="ALTERED INHERITANCE OF MITOCHONDRIA PROTEIN 19, MITOCHONDRIAL"/>
    <property type="match status" value="1"/>
</dbReference>
<feature type="compositionally biased region" description="Polar residues" evidence="1">
    <location>
        <begin position="239"/>
        <end position="250"/>
    </location>
</feature>
<dbReference type="InterPro" id="IPR019419">
    <property type="entry name" value="AIM19"/>
</dbReference>
<dbReference type="AlphaFoldDB" id="M9MHC3"/>
<sequence length="290" mass="30386">MLVTADSFWSDRSPASLLQDPHGFYTMSLAPANDGWLQRNVRVLGSYASTSTPSYALSALFALSTPFGFASPAQAAAEAAAKQQHQQQLARASEAAASRGSSSLVARLVANVQSNRSAPSHAPVRTLPPFWQLAFFAAAFGTGGYMIDEGDHLNGSGVVTAWSLTYLLFKTVPVAKQLPRNPLAMSLSAAVLALGLGVHGSHYFDQTSWKGAVPSLGAQVAETGGAVKGSVENRPASIFASTQAPQSTRDTAQDHIARKSGGGSSNNDHARTAAFRFRRGDAPSTLALEP</sequence>
<dbReference type="Pfam" id="PF10315">
    <property type="entry name" value="Aim19"/>
    <property type="match status" value="1"/>
</dbReference>
<dbReference type="PANTHER" id="PTHR28177">
    <property type="entry name" value="ALTERED INHERITANCE OF MITOCHONDRIA PROTEIN 19, MITOCHONDRIAL"/>
    <property type="match status" value="1"/>
</dbReference>
<dbReference type="EMBL" id="DF196785">
    <property type="protein sequence ID" value="GAC75962.1"/>
    <property type="molecule type" value="Genomic_DNA"/>
</dbReference>
<protein>
    <submittedName>
        <fullName evidence="2">Uncharacterized protein</fullName>
    </submittedName>
</protein>
<dbReference type="Proteomes" id="UP000011976">
    <property type="component" value="Unassembled WGS sequence"/>
</dbReference>
<gene>
    <name evidence="2" type="ORF">PANT_19c00039</name>
</gene>
<dbReference type="GO" id="GO:0005739">
    <property type="term" value="C:mitochondrion"/>
    <property type="evidence" value="ECO:0007669"/>
    <property type="project" value="TreeGrafter"/>
</dbReference>
<proteinExistence type="predicted"/>
<evidence type="ECO:0000313" key="2">
    <source>
        <dbReference type="EMBL" id="GAC75962.1"/>
    </source>
</evidence>
<name>M9MHC3_PSEA3</name>
<dbReference type="OrthoDB" id="5554402at2759"/>
<evidence type="ECO:0000313" key="3">
    <source>
        <dbReference type="Proteomes" id="UP000011976"/>
    </source>
</evidence>
<reference evidence="3" key="1">
    <citation type="journal article" date="2013" name="Genome Announc.">
        <title>Genome sequence of the basidiomycetous yeast Pseudozyma antarctica T-34, a producer of the glycolipid biosurfactants mannosylerythritol lipids.</title>
        <authorList>
            <person name="Morita T."/>
            <person name="Koike H."/>
            <person name="Koyama Y."/>
            <person name="Hagiwara H."/>
            <person name="Ito E."/>
            <person name="Fukuoka T."/>
            <person name="Imura T."/>
            <person name="Machida M."/>
            <person name="Kitamoto D."/>
        </authorList>
    </citation>
    <scope>NUCLEOTIDE SEQUENCE [LARGE SCALE GENOMIC DNA]</scope>
    <source>
        <strain evidence="3">T-34</strain>
    </source>
</reference>